<dbReference type="EMBL" id="CP154795">
    <property type="protein sequence ID" value="XAN08741.1"/>
    <property type="molecule type" value="Genomic_DNA"/>
</dbReference>
<gene>
    <name evidence="4" type="ORF">AADG42_15990</name>
</gene>
<dbReference type="Proteomes" id="UP001442841">
    <property type="component" value="Chromosome"/>
</dbReference>
<name>A0ABZ3FRL9_9ACTN</name>
<evidence type="ECO:0000256" key="1">
    <source>
        <dbReference type="ARBA" id="ARBA00022729"/>
    </source>
</evidence>
<proteinExistence type="predicted"/>
<keyword evidence="1 3" id="KW-0732">Signal</keyword>
<sequence>MVSWIGTKQRARPGLRAGAAVVAILAVAGCGGTTVTAPPPAPPSVAARTPTPKAVTPSATPTEDRVFQPGIAPVTIRTAEGAGTLELRRYSWQRTAFGNHSAPPKERYLILDVVFTATEGKMQVNPLYFSGRSRTGVILQPTLGADGNEPVLSSHELNAGQSVDGLVTFDAPTTEITVVLSDEVGEQVAQLRIPAPRD</sequence>
<evidence type="ECO:0000313" key="4">
    <source>
        <dbReference type="EMBL" id="XAN08741.1"/>
    </source>
</evidence>
<reference evidence="4 5" key="1">
    <citation type="submission" date="2024-04" db="EMBL/GenBank/DDBJ databases">
        <title>Isolation of an actinomycete strain from pig manure.</title>
        <authorList>
            <person name="Gong T."/>
            <person name="Yu Z."/>
            <person name="An M."/>
            <person name="Wei C."/>
            <person name="Yang W."/>
            <person name="Liu L."/>
        </authorList>
    </citation>
    <scope>NUCLEOTIDE SEQUENCE [LARGE SCALE GENOMIC DNA]</scope>
    <source>
        <strain evidence="4 5">ZF39</strain>
    </source>
</reference>
<organism evidence="4 5">
    <name type="scientific">Ammonicoccus fulvus</name>
    <dbReference type="NCBI Taxonomy" id="3138240"/>
    <lineage>
        <taxon>Bacteria</taxon>
        <taxon>Bacillati</taxon>
        <taxon>Actinomycetota</taxon>
        <taxon>Actinomycetes</taxon>
        <taxon>Propionibacteriales</taxon>
        <taxon>Propionibacteriaceae</taxon>
        <taxon>Ammonicoccus</taxon>
    </lineage>
</organism>
<evidence type="ECO:0000256" key="3">
    <source>
        <dbReference type="SAM" id="SignalP"/>
    </source>
</evidence>
<dbReference type="InterPro" id="IPR029050">
    <property type="entry name" value="Immunoprotect_excell_Ig-like"/>
</dbReference>
<feature type="chain" id="PRO_5045270560" description="DUF4352 domain-containing protein" evidence="3">
    <location>
        <begin position="29"/>
        <end position="198"/>
    </location>
</feature>
<dbReference type="RefSeq" id="WP_425310171.1">
    <property type="nucleotide sequence ID" value="NZ_CP154795.1"/>
</dbReference>
<accession>A0ABZ3FRL9</accession>
<feature type="signal peptide" evidence="3">
    <location>
        <begin position="1"/>
        <end position="28"/>
    </location>
</feature>
<evidence type="ECO:0008006" key="6">
    <source>
        <dbReference type="Google" id="ProtNLM"/>
    </source>
</evidence>
<feature type="region of interest" description="Disordered" evidence="2">
    <location>
        <begin position="36"/>
        <end position="62"/>
    </location>
</feature>
<evidence type="ECO:0000313" key="5">
    <source>
        <dbReference type="Proteomes" id="UP001442841"/>
    </source>
</evidence>
<dbReference type="Gene3D" id="2.60.40.1240">
    <property type="match status" value="1"/>
</dbReference>
<keyword evidence="5" id="KW-1185">Reference proteome</keyword>
<protein>
    <recommendedName>
        <fullName evidence="6">DUF4352 domain-containing protein</fullName>
    </recommendedName>
</protein>
<evidence type="ECO:0000256" key="2">
    <source>
        <dbReference type="SAM" id="MobiDB-lite"/>
    </source>
</evidence>